<keyword evidence="1" id="KW-0812">Transmembrane</keyword>
<keyword evidence="3" id="KW-1185">Reference proteome</keyword>
<dbReference type="Proteomes" id="UP001328107">
    <property type="component" value="Unassembled WGS sequence"/>
</dbReference>
<accession>A0AAN5I8K9</accession>
<protein>
    <recommendedName>
        <fullName evidence="4">G protein-coupled receptor</fullName>
    </recommendedName>
</protein>
<proteinExistence type="predicted"/>
<evidence type="ECO:0000313" key="2">
    <source>
        <dbReference type="EMBL" id="GMR55080.1"/>
    </source>
</evidence>
<keyword evidence="1" id="KW-0472">Membrane</keyword>
<sequence>MGLYTSAITFADSGLCLFLYCIITARIFRLQNKPNAAELRMLLLGFSILLTNIPAILYQLSWIIVPDNGEILFQTLPWV</sequence>
<reference evidence="3" key="1">
    <citation type="submission" date="2022-10" db="EMBL/GenBank/DDBJ databases">
        <title>Genome assembly of Pristionchus species.</title>
        <authorList>
            <person name="Yoshida K."/>
            <person name="Sommer R.J."/>
        </authorList>
    </citation>
    <scope>NUCLEOTIDE SEQUENCE [LARGE SCALE GENOMIC DNA]</scope>
    <source>
        <strain evidence="3">RS5460</strain>
    </source>
</reference>
<feature type="transmembrane region" description="Helical" evidence="1">
    <location>
        <begin position="6"/>
        <end position="29"/>
    </location>
</feature>
<dbReference type="AlphaFoldDB" id="A0AAN5I8K9"/>
<gene>
    <name evidence="2" type="ORF">PMAYCL1PPCAC_25275</name>
</gene>
<evidence type="ECO:0000313" key="3">
    <source>
        <dbReference type="Proteomes" id="UP001328107"/>
    </source>
</evidence>
<organism evidence="2 3">
    <name type="scientific">Pristionchus mayeri</name>
    <dbReference type="NCBI Taxonomy" id="1317129"/>
    <lineage>
        <taxon>Eukaryota</taxon>
        <taxon>Metazoa</taxon>
        <taxon>Ecdysozoa</taxon>
        <taxon>Nematoda</taxon>
        <taxon>Chromadorea</taxon>
        <taxon>Rhabditida</taxon>
        <taxon>Rhabditina</taxon>
        <taxon>Diplogasteromorpha</taxon>
        <taxon>Diplogasteroidea</taxon>
        <taxon>Neodiplogasteridae</taxon>
        <taxon>Pristionchus</taxon>
    </lineage>
</organism>
<feature type="transmembrane region" description="Helical" evidence="1">
    <location>
        <begin position="41"/>
        <end position="65"/>
    </location>
</feature>
<evidence type="ECO:0008006" key="4">
    <source>
        <dbReference type="Google" id="ProtNLM"/>
    </source>
</evidence>
<comment type="caution">
    <text evidence="2">The sequence shown here is derived from an EMBL/GenBank/DDBJ whole genome shotgun (WGS) entry which is preliminary data.</text>
</comment>
<evidence type="ECO:0000256" key="1">
    <source>
        <dbReference type="SAM" id="Phobius"/>
    </source>
</evidence>
<name>A0AAN5I8K9_9BILA</name>
<keyword evidence="1" id="KW-1133">Transmembrane helix</keyword>
<feature type="non-terminal residue" evidence="2">
    <location>
        <position position="79"/>
    </location>
</feature>
<dbReference type="EMBL" id="BTRK01000005">
    <property type="protein sequence ID" value="GMR55080.1"/>
    <property type="molecule type" value="Genomic_DNA"/>
</dbReference>